<evidence type="ECO:0000259" key="6">
    <source>
        <dbReference type="Pfam" id="PF04542"/>
    </source>
</evidence>
<dbReference type="InterPro" id="IPR039425">
    <property type="entry name" value="RNA_pol_sigma-70-like"/>
</dbReference>
<dbReference type="PANTHER" id="PTHR43133">
    <property type="entry name" value="RNA POLYMERASE ECF-TYPE SIGMA FACTO"/>
    <property type="match status" value="1"/>
</dbReference>
<sequence length="190" mass="22816">MKLLDTFWKGDRKRNTLLDDINDFYQKNNRMVYAYFLKVTGSQEESEELTQETFYQAVKSVHQFKQQSSLKTWLLQIARNVYRNNVRSWARDQKLFSVSEDIEMHGDDTHNPLRISLHNQSKNEIRSIFQKLPDDYRDVLIFKEIEGLTHEEISRILGKTPQSTKVLLYRAKQKFKQLYEKEVVRYEDTI</sequence>
<evidence type="ECO:0000313" key="8">
    <source>
        <dbReference type="EMBL" id="MBP1931739.1"/>
    </source>
</evidence>
<keyword evidence="5" id="KW-0804">Transcription</keyword>
<gene>
    <name evidence="8" type="ORF">J2Z37_001740</name>
</gene>
<evidence type="ECO:0000256" key="5">
    <source>
        <dbReference type="ARBA" id="ARBA00023163"/>
    </source>
</evidence>
<dbReference type="Pfam" id="PF04542">
    <property type="entry name" value="Sigma70_r2"/>
    <property type="match status" value="1"/>
</dbReference>
<name>A0ABS4GN90_9BACL</name>
<dbReference type="InterPro" id="IPR013324">
    <property type="entry name" value="RNA_pol_sigma_r3/r4-like"/>
</dbReference>
<dbReference type="SUPFAM" id="SSF88659">
    <property type="entry name" value="Sigma3 and sigma4 domains of RNA polymerase sigma factors"/>
    <property type="match status" value="1"/>
</dbReference>
<keyword evidence="9" id="KW-1185">Reference proteome</keyword>
<dbReference type="Gene3D" id="1.10.10.10">
    <property type="entry name" value="Winged helix-like DNA-binding domain superfamily/Winged helix DNA-binding domain"/>
    <property type="match status" value="1"/>
</dbReference>
<dbReference type="InterPro" id="IPR007627">
    <property type="entry name" value="RNA_pol_sigma70_r2"/>
</dbReference>
<dbReference type="InterPro" id="IPR013325">
    <property type="entry name" value="RNA_pol_sigma_r2"/>
</dbReference>
<keyword evidence="4" id="KW-0238">DNA-binding</keyword>
<organism evidence="8 9">
    <name type="scientific">Ammoniphilus resinae</name>
    <dbReference type="NCBI Taxonomy" id="861532"/>
    <lineage>
        <taxon>Bacteria</taxon>
        <taxon>Bacillati</taxon>
        <taxon>Bacillota</taxon>
        <taxon>Bacilli</taxon>
        <taxon>Bacillales</taxon>
        <taxon>Paenibacillaceae</taxon>
        <taxon>Aneurinibacillus group</taxon>
        <taxon>Ammoniphilus</taxon>
    </lineage>
</organism>
<dbReference type="InterPro" id="IPR014284">
    <property type="entry name" value="RNA_pol_sigma-70_dom"/>
</dbReference>
<proteinExistence type="inferred from homology"/>
<dbReference type="EMBL" id="JAGGKT010000003">
    <property type="protein sequence ID" value="MBP1931739.1"/>
    <property type="molecule type" value="Genomic_DNA"/>
</dbReference>
<dbReference type="Proteomes" id="UP001519343">
    <property type="component" value="Unassembled WGS sequence"/>
</dbReference>
<dbReference type="CDD" id="cd06171">
    <property type="entry name" value="Sigma70_r4"/>
    <property type="match status" value="1"/>
</dbReference>
<evidence type="ECO:0000256" key="4">
    <source>
        <dbReference type="ARBA" id="ARBA00023125"/>
    </source>
</evidence>
<reference evidence="8 9" key="1">
    <citation type="submission" date="2021-03" db="EMBL/GenBank/DDBJ databases">
        <title>Genomic Encyclopedia of Type Strains, Phase IV (KMG-IV): sequencing the most valuable type-strain genomes for metagenomic binning, comparative biology and taxonomic classification.</title>
        <authorList>
            <person name="Goeker M."/>
        </authorList>
    </citation>
    <scope>NUCLEOTIDE SEQUENCE [LARGE SCALE GENOMIC DNA]</scope>
    <source>
        <strain evidence="8 9">DSM 24738</strain>
    </source>
</reference>
<dbReference type="Pfam" id="PF08281">
    <property type="entry name" value="Sigma70_r4_2"/>
    <property type="match status" value="1"/>
</dbReference>
<keyword evidence="2" id="KW-0805">Transcription regulation</keyword>
<evidence type="ECO:0000256" key="2">
    <source>
        <dbReference type="ARBA" id="ARBA00023015"/>
    </source>
</evidence>
<dbReference type="Gene3D" id="1.10.1740.10">
    <property type="match status" value="1"/>
</dbReference>
<dbReference type="PANTHER" id="PTHR43133:SF8">
    <property type="entry name" value="RNA POLYMERASE SIGMA FACTOR HI_1459-RELATED"/>
    <property type="match status" value="1"/>
</dbReference>
<evidence type="ECO:0000256" key="1">
    <source>
        <dbReference type="ARBA" id="ARBA00010641"/>
    </source>
</evidence>
<feature type="domain" description="RNA polymerase sigma-70 region 2" evidence="6">
    <location>
        <begin position="24"/>
        <end position="88"/>
    </location>
</feature>
<feature type="domain" description="RNA polymerase sigma factor 70 region 4 type 2" evidence="7">
    <location>
        <begin position="123"/>
        <end position="174"/>
    </location>
</feature>
<evidence type="ECO:0000259" key="7">
    <source>
        <dbReference type="Pfam" id="PF08281"/>
    </source>
</evidence>
<keyword evidence="3" id="KW-0731">Sigma factor</keyword>
<protein>
    <submittedName>
        <fullName evidence="8">RNA polymerase sigma-70 factor (ECF subfamily)</fullName>
    </submittedName>
</protein>
<dbReference type="NCBIfam" id="TIGR02937">
    <property type="entry name" value="sigma70-ECF"/>
    <property type="match status" value="1"/>
</dbReference>
<dbReference type="SUPFAM" id="SSF88946">
    <property type="entry name" value="Sigma2 domain of RNA polymerase sigma factors"/>
    <property type="match status" value="1"/>
</dbReference>
<comment type="similarity">
    <text evidence="1">Belongs to the sigma-70 factor family. ECF subfamily.</text>
</comment>
<accession>A0ABS4GN90</accession>
<evidence type="ECO:0000256" key="3">
    <source>
        <dbReference type="ARBA" id="ARBA00023082"/>
    </source>
</evidence>
<dbReference type="RefSeq" id="WP_209809812.1">
    <property type="nucleotide sequence ID" value="NZ_JAGGKT010000003.1"/>
</dbReference>
<comment type="caution">
    <text evidence="8">The sequence shown here is derived from an EMBL/GenBank/DDBJ whole genome shotgun (WGS) entry which is preliminary data.</text>
</comment>
<dbReference type="InterPro" id="IPR013249">
    <property type="entry name" value="RNA_pol_sigma70_r4_t2"/>
</dbReference>
<evidence type="ECO:0000313" key="9">
    <source>
        <dbReference type="Proteomes" id="UP001519343"/>
    </source>
</evidence>
<dbReference type="InterPro" id="IPR036388">
    <property type="entry name" value="WH-like_DNA-bd_sf"/>
</dbReference>